<evidence type="ECO:0000256" key="12">
    <source>
        <dbReference type="SAM" id="Phobius"/>
    </source>
</evidence>
<feature type="transmembrane region" description="Helical" evidence="12">
    <location>
        <begin position="224"/>
        <end position="247"/>
    </location>
</feature>
<reference evidence="13 14" key="1">
    <citation type="submission" date="2018-12" db="EMBL/GenBank/DDBJ databases">
        <authorList>
            <person name="Yu L."/>
        </authorList>
    </citation>
    <scope>NUCLEOTIDE SEQUENCE [LARGE SCALE GENOMIC DNA]</scope>
    <source>
        <strain evidence="13 14">HAW-EB2</strain>
    </source>
</reference>
<evidence type="ECO:0000313" key="13">
    <source>
        <dbReference type="EMBL" id="RTR39488.1"/>
    </source>
</evidence>
<feature type="transmembrane region" description="Helical" evidence="12">
    <location>
        <begin position="324"/>
        <end position="344"/>
    </location>
</feature>
<feature type="transmembrane region" description="Helical" evidence="12">
    <location>
        <begin position="20"/>
        <end position="40"/>
    </location>
</feature>
<evidence type="ECO:0000256" key="2">
    <source>
        <dbReference type="ARBA" id="ARBA00008974"/>
    </source>
</evidence>
<comment type="caution">
    <text evidence="13">The sequence shown here is derived from an EMBL/GenBank/DDBJ whole genome shotgun (WGS) entry which is preliminary data.</text>
</comment>
<feature type="transmembrane region" description="Helical" evidence="12">
    <location>
        <begin position="95"/>
        <end position="118"/>
    </location>
</feature>
<evidence type="ECO:0000313" key="14">
    <source>
        <dbReference type="Proteomes" id="UP000267448"/>
    </source>
</evidence>
<keyword evidence="4" id="KW-1003">Cell membrane</keyword>
<dbReference type="AlphaFoldDB" id="A0A3S0INX8"/>
<dbReference type="NCBIfam" id="NF008241">
    <property type="entry name" value="PRK11017.1"/>
    <property type="match status" value="1"/>
</dbReference>
<gene>
    <name evidence="13" type="ORF">EKG38_06680</name>
</gene>
<evidence type="ECO:0000256" key="8">
    <source>
        <dbReference type="ARBA" id="ARBA00023136"/>
    </source>
</evidence>
<keyword evidence="6 12" id="KW-0812">Transmembrane</keyword>
<evidence type="ECO:0000256" key="10">
    <source>
        <dbReference type="ARBA" id="ARBA00068467"/>
    </source>
</evidence>
<keyword evidence="8 12" id="KW-0472">Membrane</keyword>
<evidence type="ECO:0000256" key="1">
    <source>
        <dbReference type="ARBA" id="ARBA00004429"/>
    </source>
</evidence>
<protein>
    <recommendedName>
        <fullName evidence="10">Cytosine permease</fullName>
    </recommendedName>
</protein>
<dbReference type="Pfam" id="PF02133">
    <property type="entry name" value="Transp_cyt_pur"/>
    <property type="match status" value="1"/>
</dbReference>
<dbReference type="GO" id="GO:0015209">
    <property type="term" value="F:cytosine transmembrane transporter activity"/>
    <property type="evidence" value="ECO:0007669"/>
    <property type="project" value="InterPro"/>
</dbReference>
<evidence type="ECO:0000256" key="7">
    <source>
        <dbReference type="ARBA" id="ARBA00022989"/>
    </source>
</evidence>
<dbReference type="RefSeq" id="WP_126519513.1">
    <property type="nucleotide sequence ID" value="NZ_RXNU01000003.1"/>
</dbReference>
<dbReference type="InterPro" id="IPR030191">
    <property type="entry name" value="CodB"/>
</dbReference>
<dbReference type="CDD" id="cd11484">
    <property type="entry name" value="SLC-NCS1sbd_CobB-like"/>
    <property type="match status" value="1"/>
</dbReference>
<feature type="transmembrane region" description="Helical" evidence="12">
    <location>
        <begin position="52"/>
        <end position="75"/>
    </location>
</feature>
<name>A0A3S0INX8_9GAMM</name>
<dbReference type="FunFam" id="1.10.4160.10:FF:000003">
    <property type="entry name" value="Cytosine permease"/>
    <property type="match status" value="1"/>
</dbReference>
<evidence type="ECO:0000256" key="5">
    <source>
        <dbReference type="ARBA" id="ARBA00022519"/>
    </source>
</evidence>
<dbReference type="GO" id="GO:0005886">
    <property type="term" value="C:plasma membrane"/>
    <property type="evidence" value="ECO:0007669"/>
    <property type="project" value="UniProtKB-SubCell"/>
</dbReference>
<feature type="transmembrane region" description="Helical" evidence="12">
    <location>
        <begin position="191"/>
        <end position="212"/>
    </location>
</feature>
<comment type="subcellular location">
    <subcellularLocation>
        <location evidence="1">Cell inner membrane</location>
        <topology evidence="1">Multi-pass membrane protein</topology>
    </subcellularLocation>
</comment>
<keyword evidence="14" id="KW-1185">Reference proteome</keyword>
<evidence type="ECO:0000256" key="4">
    <source>
        <dbReference type="ARBA" id="ARBA00022475"/>
    </source>
</evidence>
<keyword evidence="11" id="KW-0205">Cytosine metabolism</keyword>
<dbReference type="Proteomes" id="UP000267448">
    <property type="component" value="Unassembled WGS sequence"/>
</dbReference>
<accession>A0A3S0INX8</accession>
<feature type="transmembrane region" description="Helical" evidence="12">
    <location>
        <begin position="259"/>
        <end position="278"/>
    </location>
</feature>
<dbReference type="PANTHER" id="PTHR30569:SF0">
    <property type="entry name" value="CYTOSINE PERMEASE"/>
    <property type="match status" value="1"/>
</dbReference>
<dbReference type="PANTHER" id="PTHR30569">
    <property type="entry name" value="CYTOSINE TRANSPORTER CODB"/>
    <property type="match status" value="1"/>
</dbReference>
<keyword evidence="3" id="KW-0813">Transport</keyword>
<feature type="transmembrane region" description="Helical" evidence="12">
    <location>
        <begin position="299"/>
        <end position="318"/>
    </location>
</feature>
<comment type="similarity">
    <text evidence="2">Belongs to the purine-cytosine permease (2.A.39) family.</text>
</comment>
<organism evidence="13 14">
    <name type="scientific">Shewanella canadensis</name>
    <dbReference type="NCBI Taxonomy" id="271096"/>
    <lineage>
        <taxon>Bacteria</taxon>
        <taxon>Pseudomonadati</taxon>
        <taxon>Pseudomonadota</taxon>
        <taxon>Gammaproteobacteria</taxon>
        <taxon>Alteromonadales</taxon>
        <taxon>Shewanellaceae</taxon>
        <taxon>Shewanella</taxon>
    </lineage>
</organism>
<evidence type="ECO:0000256" key="11">
    <source>
        <dbReference type="ARBA" id="ARBA00084090"/>
    </source>
</evidence>
<dbReference type="GO" id="GO:0019858">
    <property type="term" value="P:cytosine metabolic process"/>
    <property type="evidence" value="ECO:0007669"/>
    <property type="project" value="UniProtKB-KW"/>
</dbReference>
<keyword evidence="5" id="KW-0997">Cell inner membrane</keyword>
<comment type="function">
    <text evidence="9">Required for cytosine transport into the cell.</text>
</comment>
<dbReference type="EMBL" id="RXNU01000003">
    <property type="protein sequence ID" value="RTR39488.1"/>
    <property type="molecule type" value="Genomic_DNA"/>
</dbReference>
<evidence type="ECO:0000256" key="6">
    <source>
        <dbReference type="ARBA" id="ARBA00022692"/>
    </source>
</evidence>
<dbReference type="OrthoDB" id="5487344at2"/>
<evidence type="ECO:0000256" key="3">
    <source>
        <dbReference type="ARBA" id="ARBA00022448"/>
    </source>
</evidence>
<sequence length="421" mass="44079">MAGDNNYSLGSVPQSARKGILSLTMVMLGLTFFSASMWTGGTLGTGLSFNDFILAVLIGNLILGIYTSFLGYIGAQTGLSTHLLARYSFGLKGSWLPSLILGGTQVGWFGVGVAMFAIPVHKATGIDTNLLILISGLLMTATVYFGIAAIMILSAIAVPAITLFGGFSVLQAVDTMGGIDGLMAFTPDKPMAFSTALVLVVGSFISAGTLTADFVRFGKKPMNAVFVTMFAFFIGNSLMFIFGAAGAAATGQSDISEVMIAQGLLIPAIIILGLNIWTTNDNALYASGLGFSNITGLPSRYLSVANGIIGTLCALWLYNNFVGWLTFLSAAIPPIGGIIIADFLRNRDKYKDFANAQFETVNWAAISGVVIGVMAGHLLPGIVPINAVVAGAVSYLFLDSVLKHKTNNRSIKSTDNTAPNA</sequence>
<keyword evidence="7 12" id="KW-1133">Transmembrane helix</keyword>
<feature type="transmembrane region" description="Helical" evidence="12">
    <location>
        <begin position="130"/>
        <end position="158"/>
    </location>
</feature>
<dbReference type="Gene3D" id="1.10.4160.10">
    <property type="entry name" value="Hydantoin permease"/>
    <property type="match status" value="1"/>
</dbReference>
<proteinExistence type="inferred from homology"/>
<dbReference type="InterPro" id="IPR001248">
    <property type="entry name" value="Pur-cyt_permease"/>
</dbReference>
<evidence type="ECO:0000256" key="9">
    <source>
        <dbReference type="ARBA" id="ARBA00057876"/>
    </source>
</evidence>